<name>A0A072U9F8_MEDTR</name>
<keyword evidence="3" id="KW-0251">Elongation factor</keyword>
<dbReference type="InterPro" id="IPR014722">
    <property type="entry name" value="Rib_uL2_dom2"/>
</dbReference>
<keyword evidence="3" id="KW-0648">Protein biosynthesis</keyword>
<reference evidence="3 5" key="1">
    <citation type="journal article" date="2011" name="Nature">
        <title>The Medicago genome provides insight into the evolution of rhizobial symbioses.</title>
        <authorList>
            <person name="Young N.D."/>
            <person name="Debelle F."/>
            <person name="Oldroyd G.E."/>
            <person name="Geurts R."/>
            <person name="Cannon S.B."/>
            <person name="Udvardi M.K."/>
            <person name="Benedito V.A."/>
            <person name="Mayer K.F."/>
            <person name="Gouzy J."/>
            <person name="Schoof H."/>
            <person name="Van de Peer Y."/>
            <person name="Proost S."/>
            <person name="Cook D.R."/>
            <person name="Meyers B.C."/>
            <person name="Spannagl M."/>
            <person name="Cheung F."/>
            <person name="De Mita S."/>
            <person name="Krishnakumar V."/>
            <person name="Gundlach H."/>
            <person name="Zhou S."/>
            <person name="Mudge J."/>
            <person name="Bharti A.K."/>
            <person name="Murray J.D."/>
            <person name="Naoumkina M.A."/>
            <person name="Rosen B."/>
            <person name="Silverstein K.A."/>
            <person name="Tang H."/>
            <person name="Rombauts S."/>
            <person name="Zhao P.X."/>
            <person name="Zhou P."/>
            <person name="Barbe V."/>
            <person name="Bardou P."/>
            <person name="Bechner M."/>
            <person name="Bellec A."/>
            <person name="Berger A."/>
            <person name="Berges H."/>
            <person name="Bidwell S."/>
            <person name="Bisseling T."/>
            <person name="Choisne N."/>
            <person name="Couloux A."/>
            <person name="Denny R."/>
            <person name="Deshpande S."/>
            <person name="Dai X."/>
            <person name="Doyle J.J."/>
            <person name="Dudez A.M."/>
            <person name="Farmer A.D."/>
            <person name="Fouteau S."/>
            <person name="Franken C."/>
            <person name="Gibelin C."/>
            <person name="Gish J."/>
            <person name="Goldstein S."/>
            <person name="Gonzalez A.J."/>
            <person name="Green P.J."/>
            <person name="Hallab A."/>
            <person name="Hartog M."/>
            <person name="Hua A."/>
            <person name="Humphray S.J."/>
            <person name="Jeong D.H."/>
            <person name="Jing Y."/>
            <person name="Jocker A."/>
            <person name="Kenton S.M."/>
            <person name="Kim D.J."/>
            <person name="Klee K."/>
            <person name="Lai H."/>
            <person name="Lang C."/>
            <person name="Lin S."/>
            <person name="Macmil S.L."/>
            <person name="Magdelenat G."/>
            <person name="Matthews L."/>
            <person name="McCorrison J."/>
            <person name="Monaghan E.L."/>
            <person name="Mun J.H."/>
            <person name="Najar F.Z."/>
            <person name="Nicholson C."/>
            <person name="Noirot C."/>
            <person name="O'Bleness M."/>
            <person name="Paule C.R."/>
            <person name="Poulain J."/>
            <person name="Prion F."/>
            <person name="Qin B."/>
            <person name="Qu C."/>
            <person name="Retzel E.F."/>
            <person name="Riddle C."/>
            <person name="Sallet E."/>
            <person name="Samain S."/>
            <person name="Samson N."/>
            <person name="Sanders I."/>
            <person name="Saurat O."/>
            <person name="Scarpelli C."/>
            <person name="Schiex T."/>
            <person name="Segurens B."/>
            <person name="Severin A.J."/>
            <person name="Sherrier D.J."/>
            <person name="Shi R."/>
            <person name="Sims S."/>
            <person name="Singer S.R."/>
            <person name="Sinharoy S."/>
            <person name="Sterck L."/>
            <person name="Viollet A."/>
            <person name="Wang B.B."/>
            <person name="Wang K."/>
            <person name="Wang M."/>
            <person name="Wang X."/>
            <person name="Warfsmann J."/>
            <person name="Weissenbach J."/>
            <person name="White D.D."/>
            <person name="White J.D."/>
            <person name="Wiley G.B."/>
            <person name="Wincker P."/>
            <person name="Xing Y."/>
            <person name="Yang L."/>
            <person name="Yao Z."/>
            <person name="Ying F."/>
            <person name="Zhai J."/>
            <person name="Zhou L."/>
            <person name="Zuber A."/>
            <person name="Denarie J."/>
            <person name="Dixon R.A."/>
            <person name="May G.D."/>
            <person name="Schwartz D.C."/>
            <person name="Rogers J."/>
            <person name="Quetier F."/>
            <person name="Town C.D."/>
            <person name="Roe B.A."/>
        </authorList>
    </citation>
    <scope>NUCLEOTIDE SEQUENCE [LARGE SCALE GENOMIC DNA]</scope>
    <source>
        <strain evidence="3">A17</strain>
        <strain evidence="4 5">cv. Jemalong A17</strain>
    </source>
</reference>
<dbReference type="AlphaFoldDB" id="A0A072U9F8"/>
<dbReference type="InterPro" id="IPR005824">
    <property type="entry name" value="KOW"/>
</dbReference>
<reference evidence="3 5" key="2">
    <citation type="journal article" date="2014" name="BMC Genomics">
        <title>An improved genome release (version Mt4.0) for the model legume Medicago truncatula.</title>
        <authorList>
            <person name="Tang H."/>
            <person name="Krishnakumar V."/>
            <person name="Bidwell S."/>
            <person name="Rosen B."/>
            <person name="Chan A."/>
            <person name="Zhou S."/>
            <person name="Gentzbittel L."/>
            <person name="Childs K.L."/>
            <person name="Yandell M."/>
            <person name="Gundlach H."/>
            <person name="Mayer K.F."/>
            <person name="Schwartz D.C."/>
            <person name="Town C.D."/>
        </authorList>
    </citation>
    <scope>GENOME REANNOTATION</scope>
    <source>
        <strain evidence="3">A17</strain>
        <strain evidence="4 5">cv. Jemalong A17</strain>
    </source>
</reference>
<dbReference type="SUPFAM" id="SSF50104">
    <property type="entry name" value="Translation proteins SH3-like domain"/>
    <property type="match status" value="1"/>
</dbReference>
<evidence type="ECO:0000259" key="2">
    <source>
        <dbReference type="SMART" id="SM00739"/>
    </source>
</evidence>
<evidence type="ECO:0000313" key="5">
    <source>
        <dbReference type="Proteomes" id="UP000002051"/>
    </source>
</evidence>
<dbReference type="GO" id="GO:0003746">
    <property type="term" value="F:translation elongation factor activity"/>
    <property type="evidence" value="ECO:0007669"/>
    <property type="project" value="UniProtKB-KW"/>
</dbReference>
<dbReference type="EMBL" id="CM001223">
    <property type="protein sequence ID" value="KEH22455.1"/>
    <property type="molecule type" value="Genomic_DNA"/>
</dbReference>
<sequence length="102" mass="11454">MNEMNDLMTLASKSNKEDQNFTQSGENGKKQKFRTGDIVMVTDGETEGQIKGSYKVTTSQIRKHFKEGDRVKVVSGTKEGETGFVVKVDQHDHLVLFTDTLK</sequence>
<organism evidence="3 5">
    <name type="scientific">Medicago truncatula</name>
    <name type="common">Barrel medic</name>
    <name type="synonym">Medicago tribuloides</name>
    <dbReference type="NCBI Taxonomy" id="3880"/>
    <lineage>
        <taxon>Eukaryota</taxon>
        <taxon>Viridiplantae</taxon>
        <taxon>Streptophyta</taxon>
        <taxon>Embryophyta</taxon>
        <taxon>Tracheophyta</taxon>
        <taxon>Spermatophyta</taxon>
        <taxon>Magnoliopsida</taxon>
        <taxon>eudicotyledons</taxon>
        <taxon>Gunneridae</taxon>
        <taxon>Pentapetalae</taxon>
        <taxon>rosids</taxon>
        <taxon>fabids</taxon>
        <taxon>Fabales</taxon>
        <taxon>Fabaceae</taxon>
        <taxon>Papilionoideae</taxon>
        <taxon>50 kb inversion clade</taxon>
        <taxon>NPAAA clade</taxon>
        <taxon>Hologalegina</taxon>
        <taxon>IRL clade</taxon>
        <taxon>Trifolieae</taxon>
        <taxon>Medicago</taxon>
    </lineage>
</organism>
<feature type="domain" description="KOW" evidence="2">
    <location>
        <begin position="64"/>
        <end position="91"/>
    </location>
</feature>
<dbReference type="HOGENOM" id="CLU_2281646_0_0_1"/>
<evidence type="ECO:0000256" key="1">
    <source>
        <dbReference type="SAM" id="MobiDB-lite"/>
    </source>
</evidence>
<dbReference type="Proteomes" id="UP000002051">
    <property type="component" value="Unassembled WGS sequence"/>
</dbReference>
<dbReference type="EnsemblPlants" id="KEH22455">
    <property type="protein sequence ID" value="KEH22455"/>
    <property type="gene ID" value="MTR_7g450740"/>
</dbReference>
<dbReference type="STRING" id="3880.A0A072U9F8"/>
<evidence type="ECO:0000313" key="4">
    <source>
        <dbReference type="EnsemblPlants" id="KEH22455"/>
    </source>
</evidence>
<gene>
    <name evidence="3" type="ordered locus">MTR_7g450740</name>
</gene>
<dbReference type="Gene3D" id="2.30.30.30">
    <property type="match status" value="1"/>
</dbReference>
<dbReference type="SMART" id="SM00739">
    <property type="entry name" value="KOW"/>
    <property type="match status" value="2"/>
</dbReference>
<keyword evidence="5" id="KW-1185">Reference proteome</keyword>
<protein>
    <submittedName>
        <fullName evidence="3">Transcription elongation factor SPT5, putative</fullName>
    </submittedName>
</protein>
<evidence type="ECO:0000313" key="3">
    <source>
        <dbReference type="EMBL" id="KEH22455.1"/>
    </source>
</evidence>
<dbReference type="InterPro" id="IPR008991">
    <property type="entry name" value="Translation_prot_SH3-like_sf"/>
</dbReference>
<reference evidence="4" key="3">
    <citation type="submission" date="2015-04" db="UniProtKB">
        <authorList>
            <consortium name="EnsemblPlants"/>
        </authorList>
    </citation>
    <scope>IDENTIFICATION</scope>
    <source>
        <strain evidence="4">cv. Jemalong A17</strain>
    </source>
</reference>
<proteinExistence type="predicted"/>
<feature type="domain" description="KOW" evidence="2">
    <location>
        <begin position="32"/>
        <end position="56"/>
    </location>
</feature>
<feature type="region of interest" description="Disordered" evidence="1">
    <location>
        <begin position="1"/>
        <end position="35"/>
    </location>
</feature>
<accession>A0A072U9F8</accession>